<evidence type="ECO:0000313" key="1">
    <source>
        <dbReference type="EMBL" id="RYC72920.1"/>
    </source>
</evidence>
<name>A0ABY0FL59_9BACT</name>
<dbReference type="RefSeq" id="WP_274542108.1">
    <property type="nucleotide sequence ID" value="NZ_PRLK01000001.1"/>
</dbReference>
<sequence length="42" mass="5158">MTKTNIKNKKDHHRKENTLFKVIRVSQNEESYSIKVRTNRER</sequence>
<keyword evidence="2" id="KW-1185">Reference proteome</keyword>
<reference evidence="1 2" key="1">
    <citation type="journal article" date="2018" name="bioRxiv">
        <title>Evidence of independent acquisition and adaption of ultra-small bacteria to human hosts across the highly diverse yet reduced genomes of the phylum Saccharibacteria.</title>
        <authorList>
            <person name="McLean J.S."/>
            <person name="Bor B."/>
            <person name="To T.T."/>
            <person name="Liu Q."/>
            <person name="Kearns K.A."/>
            <person name="Solden L.M."/>
            <person name="Wrighton K.C."/>
            <person name="He X."/>
            <person name="Shi W."/>
        </authorList>
    </citation>
    <scope>NUCLEOTIDE SEQUENCE [LARGE SCALE GENOMIC DNA]</scope>
    <source>
        <strain evidence="1 2">TM7_CMJM_G6_1_HOT_870</strain>
    </source>
</reference>
<accession>A0ABY0FL59</accession>
<evidence type="ECO:0000313" key="2">
    <source>
        <dbReference type="Proteomes" id="UP001190925"/>
    </source>
</evidence>
<dbReference type="Proteomes" id="UP001190925">
    <property type="component" value="Unassembled WGS sequence"/>
</dbReference>
<protein>
    <submittedName>
        <fullName evidence="1">Uncharacterized protein</fullName>
    </submittedName>
</protein>
<reference evidence="1 2" key="2">
    <citation type="journal article" date="2020" name="Cell Rep.">
        <title>Acquisition and Adaptation of Ultra-small Parasitic Reduced Genome Bacteria to Mammalian Hosts.</title>
        <authorList>
            <person name="McLean J.S."/>
            <person name="Bor B."/>
            <person name="Kerns K.A."/>
            <person name="Liu Q."/>
            <person name="To T.T."/>
            <person name="Solden L."/>
            <person name="Hendrickson E.L."/>
            <person name="Wrighton K."/>
            <person name="Shi W."/>
            <person name="He X."/>
        </authorList>
    </citation>
    <scope>NUCLEOTIDE SEQUENCE [LARGE SCALE GENOMIC DNA]</scope>
    <source>
        <strain evidence="1 2">TM7_CMJM_G6_1_HOT_870</strain>
    </source>
</reference>
<gene>
    <name evidence="1" type="ORF">G6CMJM_00012</name>
</gene>
<proteinExistence type="predicted"/>
<dbReference type="EMBL" id="PRLK01000001">
    <property type="protein sequence ID" value="RYC72920.1"/>
    <property type="molecule type" value="Genomic_DNA"/>
</dbReference>
<organism evidence="1 2">
    <name type="scientific">Candidatus Nanogingivalis gingivitcus</name>
    <dbReference type="NCBI Taxonomy" id="2171992"/>
    <lineage>
        <taxon>Bacteria</taxon>
        <taxon>Candidatus Saccharimonadota</taxon>
        <taxon>Candidatus Nanosyncoccalia</taxon>
        <taxon>Candidatus Nanogingivales</taxon>
        <taxon>Candidatus Nanogingivalaceae</taxon>
        <taxon>Candidatus Nanogingivalis</taxon>
    </lineage>
</organism>
<comment type="caution">
    <text evidence="1">The sequence shown here is derived from an EMBL/GenBank/DDBJ whole genome shotgun (WGS) entry which is preliminary data.</text>
</comment>